<evidence type="ECO:0000259" key="5">
    <source>
        <dbReference type="PROSITE" id="PS50110"/>
    </source>
</evidence>
<dbReference type="InterPro" id="IPR000792">
    <property type="entry name" value="Tscrpt_reg_LuxR_C"/>
</dbReference>
<proteinExistence type="predicted"/>
<dbReference type="PROSITE" id="PS50110">
    <property type="entry name" value="RESPONSE_REGULATORY"/>
    <property type="match status" value="1"/>
</dbReference>
<dbReference type="InterPro" id="IPR011006">
    <property type="entry name" value="CheY-like_superfamily"/>
</dbReference>
<dbReference type="EMBL" id="CADCTC010000147">
    <property type="protein sequence ID" value="CAA9257974.1"/>
    <property type="molecule type" value="Genomic_DNA"/>
</dbReference>
<dbReference type="CDD" id="cd17535">
    <property type="entry name" value="REC_NarL-like"/>
    <property type="match status" value="1"/>
</dbReference>
<evidence type="ECO:0000256" key="1">
    <source>
        <dbReference type="ARBA" id="ARBA00022553"/>
    </source>
</evidence>
<dbReference type="InterPro" id="IPR016032">
    <property type="entry name" value="Sig_transdc_resp-reg_C-effctor"/>
</dbReference>
<dbReference type="GO" id="GO:0003677">
    <property type="term" value="F:DNA binding"/>
    <property type="evidence" value="ECO:0007669"/>
    <property type="project" value="UniProtKB-KW"/>
</dbReference>
<protein>
    <submittedName>
        <fullName evidence="6">Two-component transcriptional response regulator, LuxR family</fullName>
    </submittedName>
</protein>
<dbReference type="SMART" id="SM00448">
    <property type="entry name" value="REC"/>
    <property type="match status" value="1"/>
</dbReference>
<dbReference type="PANTHER" id="PTHR43214">
    <property type="entry name" value="TWO-COMPONENT RESPONSE REGULATOR"/>
    <property type="match status" value="1"/>
</dbReference>
<dbReference type="PANTHER" id="PTHR43214:SF43">
    <property type="entry name" value="TWO-COMPONENT RESPONSE REGULATOR"/>
    <property type="match status" value="1"/>
</dbReference>
<dbReference type="AlphaFoldDB" id="A0A6J4IRI9"/>
<dbReference type="PRINTS" id="PR00038">
    <property type="entry name" value="HTHLUXR"/>
</dbReference>
<dbReference type="Pfam" id="PF00196">
    <property type="entry name" value="GerE"/>
    <property type="match status" value="1"/>
</dbReference>
<dbReference type="SUPFAM" id="SSF52172">
    <property type="entry name" value="CheY-like"/>
    <property type="match status" value="1"/>
</dbReference>
<keyword evidence="1 3" id="KW-0597">Phosphoprotein</keyword>
<feature type="domain" description="Response regulatory" evidence="5">
    <location>
        <begin position="7"/>
        <end position="123"/>
    </location>
</feature>
<name>A0A6J4IRI9_9CHLR</name>
<dbReference type="PROSITE" id="PS50043">
    <property type="entry name" value="HTH_LUXR_2"/>
    <property type="match status" value="1"/>
</dbReference>
<evidence type="ECO:0000256" key="2">
    <source>
        <dbReference type="ARBA" id="ARBA00023125"/>
    </source>
</evidence>
<accession>A0A6J4IRI9</accession>
<keyword evidence="2" id="KW-0238">DNA-binding</keyword>
<dbReference type="CDD" id="cd06170">
    <property type="entry name" value="LuxR_C_like"/>
    <property type="match status" value="1"/>
</dbReference>
<feature type="modified residue" description="4-aspartylphosphate" evidence="3">
    <location>
        <position position="58"/>
    </location>
</feature>
<dbReference type="SUPFAM" id="SSF46894">
    <property type="entry name" value="C-terminal effector domain of the bipartite response regulators"/>
    <property type="match status" value="1"/>
</dbReference>
<reference evidence="6" key="1">
    <citation type="submission" date="2020-02" db="EMBL/GenBank/DDBJ databases">
        <authorList>
            <person name="Meier V. D."/>
        </authorList>
    </citation>
    <scope>NUCLEOTIDE SEQUENCE</scope>
    <source>
        <strain evidence="6">AVDCRST_MAG77</strain>
    </source>
</reference>
<evidence type="ECO:0000256" key="3">
    <source>
        <dbReference type="PROSITE-ProRule" id="PRU00169"/>
    </source>
</evidence>
<dbReference type="Gene3D" id="3.40.50.2300">
    <property type="match status" value="1"/>
</dbReference>
<evidence type="ECO:0000259" key="4">
    <source>
        <dbReference type="PROSITE" id="PS50043"/>
    </source>
</evidence>
<organism evidence="6">
    <name type="scientific">uncultured Chloroflexota bacterium</name>
    <dbReference type="NCBI Taxonomy" id="166587"/>
    <lineage>
        <taxon>Bacteria</taxon>
        <taxon>Bacillati</taxon>
        <taxon>Chloroflexota</taxon>
        <taxon>environmental samples</taxon>
    </lineage>
</organism>
<sequence length="226" mass="24483">MTGRVTTVVLADDHAVVRAGLRALLTAEPDLRVAGEAADGLAAVKLVERLRPDVLVVDVMMPGINGLEVTRQVGQRVPHTRVVVLSMHASEPYVLEALRHGAAGYVLKDAGTDELIRAVREVAAGRRYLSAPLAERAVAAYIDRAQATPLTPFETLTTREREIFQLAAESHTNADIAARLSLSPRTVEMHRGNMMRKLGLESPTDLIRCALQYGIIAVDPALPRSD</sequence>
<dbReference type="Pfam" id="PF00072">
    <property type="entry name" value="Response_reg"/>
    <property type="match status" value="1"/>
</dbReference>
<dbReference type="InterPro" id="IPR001789">
    <property type="entry name" value="Sig_transdc_resp-reg_receiver"/>
</dbReference>
<dbReference type="SMART" id="SM00421">
    <property type="entry name" value="HTH_LUXR"/>
    <property type="match status" value="1"/>
</dbReference>
<dbReference type="GO" id="GO:0000160">
    <property type="term" value="P:phosphorelay signal transduction system"/>
    <property type="evidence" value="ECO:0007669"/>
    <property type="project" value="InterPro"/>
</dbReference>
<dbReference type="InterPro" id="IPR058245">
    <property type="entry name" value="NreC/VraR/RcsB-like_REC"/>
</dbReference>
<gene>
    <name evidence="6" type="ORF">AVDCRST_MAG77-2431</name>
</gene>
<dbReference type="GO" id="GO:0006355">
    <property type="term" value="P:regulation of DNA-templated transcription"/>
    <property type="evidence" value="ECO:0007669"/>
    <property type="project" value="InterPro"/>
</dbReference>
<feature type="domain" description="HTH luxR-type" evidence="4">
    <location>
        <begin position="149"/>
        <end position="214"/>
    </location>
</feature>
<evidence type="ECO:0000313" key="6">
    <source>
        <dbReference type="EMBL" id="CAA9257974.1"/>
    </source>
</evidence>
<dbReference type="InterPro" id="IPR039420">
    <property type="entry name" value="WalR-like"/>
</dbReference>